<gene>
    <name evidence="1" type="ORF">GCM10023143_01050</name>
</gene>
<protein>
    <submittedName>
        <fullName evidence="1">Uncharacterized protein</fullName>
    </submittedName>
</protein>
<evidence type="ECO:0000313" key="2">
    <source>
        <dbReference type="Proteomes" id="UP001501207"/>
    </source>
</evidence>
<organism evidence="1 2">
    <name type="scientific">Compostibacter hankyongensis</name>
    <dbReference type="NCBI Taxonomy" id="1007089"/>
    <lineage>
        <taxon>Bacteria</taxon>
        <taxon>Pseudomonadati</taxon>
        <taxon>Bacteroidota</taxon>
        <taxon>Chitinophagia</taxon>
        <taxon>Chitinophagales</taxon>
        <taxon>Chitinophagaceae</taxon>
        <taxon>Compostibacter</taxon>
    </lineage>
</organism>
<sequence length="69" mass="7801">MSAITIRRRLTSDVLKLGRQAKALLGKKVEIVIRELTPAVKEKKWRHLGSVDLGGKADLINIRNFAYDE</sequence>
<name>A0ABP8FC79_9BACT</name>
<reference evidence="2" key="1">
    <citation type="journal article" date="2019" name="Int. J. Syst. Evol. Microbiol.">
        <title>The Global Catalogue of Microorganisms (GCM) 10K type strain sequencing project: providing services to taxonomists for standard genome sequencing and annotation.</title>
        <authorList>
            <consortium name="The Broad Institute Genomics Platform"/>
            <consortium name="The Broad Institute Genome Sequencing Center for Infectious Disease"/>
            <person name="Wu L."/>
            <person name="Ma J."/>
        </authorList>
    </citation>
    <scope>NUCLEOTIDE SEQUENCE [LARGE SCALE GENOMIC DNA]</scope>
    <source>
        <strain evidence="2">JCM 17664</strain>
    </source>
</reference>
<proteinExistence type="predicted"/>
<dbReference type="EMBL" id="BAABFN010000001">
    <property type="protein sequence ID" value="GAA4300271.1"/>
    <property type="molecule type" value="Genomic_DNA"/>
</dbReference>
<accession>A0ABP8FC79</accession>
<dbReference type="Proteomes" id="UP001501207">
    <property type="component" value="Unassembled WGS sequence"/>
</dbReference>
<evidence type="ECO:0000313" key="1">
    <source>
        <dbReference type="EMBL" id="GAA4300271.1"/>
    </source>
</evidence>
<comment type="caution">
    <text evidence="1">The sequence shown here is derived from an EMBL/GenBank/DDBJ whole genome shotgun (WGS) entry which is preliminary data.</text>
</comment>
<keyword evidence="2" id="KW-1185">Reference proteome</keyword>